<feature type="transmembrane region" description="Helical" evidence="1">
    <location>
        <begin position="95"/>
        <end position="117"/>
    </location>
</feature>
<dbReference type="Proteomes" id="UP000597762">
    <property type="component" value="Unassembled WGS sequence"/>
</dbReference>
<proteinExistence type="predicted"/>
<keyword evidence="1" id="KW-0812">Transmembrane</keyword>
<feature type="transmembrane region" description="Helical" evidence="1">
    <location>
        <begin position="232"/>
        <end position="265"/>
    </location>
</feature>
<name>A0A812AV25_ACAPH</name>
<keyword evidence="1" id="KW-1133">Transmembrane helix</keyword>
<organism evidence="2 3">
    <name type="scientific">Acanthosepion pharaonis</name>
    <name type="common">Pharaoh cuttlefish</name>
    <name type="synonym">Sepia pharaonis</name>
    <dbReference type="NCBI Taxonomy" id="158019"/>
    <lineage>
        <taxon>Eukaryota</taxon>
        <taxon>Metazoa</taxon>
        <taxon>Spiralia</taxon>
        <taxon>Lophotrochozoa</taxon>
        <taxon>Mollusca</taxon>
        <taxon>Cephalopoda</taxon>
        <taxon>Coleoidea</taxon>
        <taxon>Decapodiformes</taxon>
        <taxon>Sepiida</taxon>
        <taxon>Sepiina</taxon>
        <taxon>Sepiidae</taxon>
        <taxon>Acanthosepion</taxon>
    </lineage>
</organism>
<evidence type="ECO:0000313" key="3">
    <source>
        <dbReference type="Proteomes" id="UP000597762"/>
    </source>
</evidence>
<reference evidence="2" key="1">
    <citation type="submission" date="2021-01" db="EMBL/GenBank/DDBJ databases">
        <authorList>
            <person name="Li R."/>
            <person name="Bekaert M."/>
        </authorList>
    </citation>
    <scope>NUCLEOTIDE SEQUENCE</scope>
    <source>
        <strain evidence="2">Farmed</strain>
    </source>
</reference>
<accession>A0A812AV25</accession>
<gene>
    <name evidence="2" type="ORF">SPHA_4708</name>
</gene>
<keyword evidence="3" id="KW-1185">Reference proteome</keyword>
<keyword evidence="1" id="KW-0472">Membrane</keyword>
<dbReference type="EMBL" id="CAHIKZ030000152">
    <property type="protein sequence ID" value="CAE1156258.1"/>
    <property type="molecule type" value="Genomic_DNA"/>
</dbReference>
<dbReference type="AlphaFoldDB" id="A0A812AV25"/>
<evidence type="ECO:0000313" key="2">
    <source>
        <dbReference type="EMBL" id="CAE1156258.1"/>
    </source>
</evidence>
<comment type="caution">
    <text evidence="2">The sequence shown here is derived from an EMBL/GenBank/DDBJ whole genome shotgun (WGS) entry which is preliminary data.</text>
</comment>
<protein>
    <submittedName>
        <fullName evidence="2">Uncharacterized protein</fullName>
    </submittedName>
</protein>
<sequence length="266" mass="30842">MRTSLSVPTCVSTTTSSSPIRCITSCRRFVPSYRGLTVPIRGTLVHVEQTSSKTTSPASSTVLLCRRSKTSKDFSMTPNLNADVSNSIKILSFSFLLFVKILLFQCLFLSSFPSFFLSSKPSSFSFLSFYFIFYLFFFFFLSLVFVYSSFLFCLERCCCPDSFFIMCLQRGTYSHVKLQSLQSQHTQHLLIRFYCNYQTDVIAEGSITVAFSRSSPSSFCRFKFLGRMYLKLLIKLFLSFFFTTLYNFSFFLFFSFFSFILLRLFF</sequence>
<feature type="transmembrane region" description="Helical" evidence="1">
    <location>
        <begin position="129"/>
        <end position="154"/>
    </location>
</feature>
<evidence type="ECO:0000256" key="1">
    <source>
        <dbReference type="SAM" id="Phobius"/>
    </source>
</evidence>